<feature type="compositionally biased region" description="Basic and acidic residues" evidence="1">
    <location>
        <begin position="124"/>
        <end position="137"/>
    </location>
</feature>
<reference evidence="2 3" key="1">
    <citation type="submission" date="2024-09" db="EMBL/GenBank/DDBJ databases">
        <authorList>
            <person name="Sun Q."/>
            <person name="Mori K."/>
        </authorList>
    </citation>
    <scope>NUCLEOTIDE SEQUENCE [LARGE SCALE GENOMIC DNA]</scope>
    <source>
        <strain evidence="2 3">JCM 3307</strain>
    </source>
</reference>
<dbReference type="InterPro" id="IPR018727">
    <property type="entry name" value="DUF2267"/>
</dbReference>
<dbReference type="Pfam" id="PF10025">
    <property type="entry name" value="DUF2267"/>
    <property type="match status" value="2"/>
</dbReference>
<dbReference type="EMBL" id="JBHMCA010000042">
    <property type="protein sequence ID" value="MFB9445376.1"/>
    <property type="molecule type" value="Genomic_DNA"/>
</dbReference>
<evidence type="ECO:0000313" key="3">
    <source>
        <dbReference type="Proteomes" id="UP001589608"/>
    </source>
</evidence>
<dbReference type="Proteomes" id="UP001589608">
    <property type="component" value="Unassembled WGS sequence"/>
</dbReference>
<name>A0ABV5M931_9ACTN</name>
<dbReference type="RefSeq" id="WP_223103280.1">
    <property type="nucleotide sequence ID" value="NZ_CP061913.1"/>
</dbReference>
<gene>
    <name evidence="2" type="ORF">ACFFTR_20060</name>
</gene>
<evidence type="ECO:0000313" key="2">
    <source>
        <dbReference type="EMBL" id="MFB9445376.1"/>
    </source>
</evidence>
<organism evidence="2 3">
    <name type="scientific">Dactylosporangium vinaceum</name>
    <dbReference type="NCBI Taxonomy" id="53362"/>
    <lineage>
        <taxon>Bacteria</taxon>
        <taxon>Bacillati</taxon>
        <taxon>Actinomycetota</taxon>
        <taxon>Actinomycetes</taxon>
        <taxon>Micromonosporales</taxon>
        <taxon>Micromonosporaceae</taxon>
        <taxon>Dactylosporangium</taxon>
    </lineage>
</organism>
<feature type="compositionally biased region" description="Low complexity" evidence="1">
    <location>
        <begin position="157"/>
        <end position="170"/>
    </location>
</feature>
<protein>
    <submittedName>
        <fullName evidence="2">DUF2267 domain-containing protein</fullName>
    </submittedName>
</protein>
<comment type="caution">
    <text evidence="2">The sequence shown here is derived from an EMBL/GenBank/DDBJ whole genome shotgun (WGS) entry which is preliminary data.</text>
</comment>
<feature type="region of interest" description="Disordered" evidence="1">
    <location>
        <begin position="115"/>
        <end position="171"/>
    </location>
</feature>
<evidence type="ECO:0000256" key="1">
    <source>
        <dbReference type="SAM" id="MobiDB-lite"/>
    </source>
</evidence>
<dbReference type="InterPro" id="IPR038282">
    <property type="entry name" value="DUF2267_sf"/>
</dbReference>
<proteinExistence type="predicted"/>
<keyword evidence="3" id="KW-1185">Reference proteome</keyword>
<accession>A0ABV5M931</accession>
<dbReference type="Gene3D" id="1.10.490.110">
    <property type="entry name" value="Uncharacterized conserved protein DUF2267"/>
    <property type="match status" value="2"/>
</dbReference>
<sequence length="303" mass="32527">MEYDTFIGLVRDQGGVEPGRVDTVSRVAVSVLAQGISADAAAGLADQLPDRFRPYLRHDGPAESYGADEYLRRLGRHIGASPTAAEYAAHAVLMALREAAAGEAYRQLRAELPTDFGPLFEPAGEPRRAELPREGTDPRGTATAQPDAAARERTDTATDATEAPAGGPPDFIGVVSADEFIDQVAERTGLDRGAARLVTEAVLETLAMRVSAGQIDDLKPFVPPELHPAFDRGTQRSRGRPRRMALEQFLDEIAVAEGPGVTEEQAAAHARAVLTVLRNIVPEKEYRDTVAQLPKEYSAILPG</sequence>